<proteinExistence type="predicted"/>
<keyword evidence="2" id="KW-1185">Reference proteome</keyword>
<dbReference type="EMBL" id="JBJQND010000012">
    <property type="protein sequence ID" value="KAL3860003.1"/>
    <property type="molecule type" value="Genomic_DNA"/>
</dbReference>
<evidence type="ECO:0000313" key="2">
    <source>
        <dbReference type="Proteomes" id="UP001634394"/>
    </source>
</evidence>
<protein>
    <submittedName>
        <fullName evidence="1">Uncharacterized protein</fullName>
    </submittedName>
</protein>
<comment type="caution">
    <text evidence="1">The sequence shown here is derived from an EMBL/GenBank/DDBJ whole genome shotgun (WGS) entry which is preliminary data.</text>
</comment>
<accession>A0ABD3VGX9</accession>
<name>A0ABD3VGX9_SINWO</name>
<organism evidence="1 2">
    <name type="scientific">Sinanodonta woodiana</name>
    <name type="common">Chinese pond mussel</name>
    <name type="synonym">Anodonta woodiana</name>
    <dbReference type="NCBI Taxonomy" id="1069815"/>
    <lineage>
        <taxon>Eukaryota</taxon>
        <taxon>Metazoa</taxon>
        <taxon>Spiralia</taxon>
        <taxon>Lophotrochozoa</taxon>
        <taxon>Mollusca</taxon>
        <taxon>Bivalvia</taxon>
        <taxon>Autobranchia</taxon>
        <taxon>Heteroconchia</taxon>
        <taxon>Palaeoheterodonta</taxon>
        <taxon>Unionida</taxon>
        <taxon>Unionoidea</taxon>
        <taxon>Unionidae</taxon>
        <taxon>Unioninae</taxon>
        <taxon>Sinanodonta</taxon>
    </lineage>
</organism>
<dbReference type="AlphaFoldDB" id="A0ABD3VGX9"/>
<dbReference type="Proteomes" id="UP001634394">
    <property type="component" value="Unassembled WGS sequence"/>
</dbReference>
<evidence type="ECO:0000313" key="1">
    <source>
        <dbReference type="EMBL" id="KAL3860003.1"/>
    </source>
</evidence>
<reference evidence="1 2" key="1">
    <citation type="submission" date="2024-11" db="EMBL/GenBank/DDBJ databases">
        <title>Chromosome-level genome assembly of the freshwater bivalve Anodonta woodiana.</title>
        <authorList>
            <person name="Chen X."/>
        </authorList>
    </citation>
    <scope>NUCLEOTIDE SEQUENCE [LARGE SCALE GENOMIC DNA]</scope>
    <source>
        <strain evidence="1">MN2024</strain>
        <tissue evidence="1">Gills</tissue>
    </source>
</reference>
<gene>
    <name evidence="1" type="ORF">ACJMK2_010179</name>
</gene>
<sequence length="86" mass="10054">MNHRLKVKLNWEPRKTDEMVEKIFKLVKVEMITKLSWTAKTEEEKQQLFSKFLSASTASVSELTCSDGKYTVHKDPKVVKKPNQRT</sequence>